<name>A0AAD9PDM1_RIDPI</name>
<dbReference type="AlphaFoldDB" id="A0AAD9PDM1"/>
<dbReference type="Proteomes" id="UP001209878">
    <property type="component" value="Unassembled WGS sequence"/>
</dbReference>
<sequence length="120" mass="13223">MAKNLASSDGWRVSLLLSQSRSLGRRRSPPDTDRQKRRLRSSDGTITSRVTRSSSNSSTKRSGFVVTRCPSITSGISFRRQLKISTIESTNNSDVLKHPTSSSPNGMSVHCQHSLFMAVL</sequence>
<evidence type="ECO:0000313" key="3">
    <source>
        <dbReference type="Proteomes" id="UP001209878"/>
    </source>
</evidence>
<feature type="compositionally biased region" description="Low complexity" evidence="1">
    <location>
        <begin position="47"/>
        <end position="62"/>
    </location>
</feature>
<comment type="caution">
    <text evidence="2">The sequence shown here is derived from an EMBL/GenBank/DDBJ whole genome shotgun (WGS) entry which is preliminary data.</text>
</comment>
<gene>
    <name evidence="2" type="ORF">NP493_23g00044</name>
</gene>
<organism evidence="2 3">
    <name type="scientific">Ridgeia piscesae</name>
    <name type="common">Tubeworm</name>
    <dbReference type="NCBI Taxonomy" id="27915"/>
    <lineage>
        <taxon>Eukaryota</taxon>
        <taxon>Metazoa</taxon>
        <taxon>Spiralia</taxon>
        <taxon>Lophotrochozoa</taxon>
        <taxon>Annelida</taxon>
        <taxon>Polychaeta</taxon>
        <taxon>Sedentaria</taxon>
        <taxon>Canalipalpata</taxon>
        <taxon>Sabellida</taxon>
        <taxon>Siboglinidae</taxon>
        <taxon>Ridgeia</taxon>
    </lineage>
</organism>
<dbReference type="EMBL" id="JAODUO010000023">
    <property type="protein sequence ID" value="KAK2192739.1"/>
    <property type="molecule type" value="Genomic_DNA"/>
</dbReference>
<proteinExistence type="predicted"/>
<feature type="region of interest" description="Disordered" evidence="1">
    <location>
        <begin position="18"/>
        <end position="63"/>
    </location>
</feature>
<accession>A0AAD9PDM1</accession>
<evidence type="ECO:0000313" key="2">
    <source>
        <dbReference type="EMBL" id="KAK2192739.1"/>
    </source>
</evidence>
<reference evidence="2" key="1">
    <citation type="journal article" date="2023" name="Mol. Biol. Evol.">
        <title>Third-Generation Sequencing Reveals the Adaptive Role of the Epigenome in Three Deep-Sea Polychaetes.</title>
        <authorList>
            <person name="Perez M."/>
            <person name="Aroh O."/>
            <person name="Sun Y."/>
            <person name="Lan Y."/>
            <person name="Juniper S.K."/>
            <person name="Young C.R."/>
            <person name="Angers B."/>
            <person name="Qian P.Y."/>
        </authorList>
    </citation>
    <scope>NUCLEOTIDE SEQUENCE</scope>
    <source>
        <strain evidence="2">R07B-5</strain>
    </source>
</reference>
<evidence type="ECO:0000256" key="1">
    <source>
        <dbReference type="SAM" id="MobiDB-lite"/>
    </source>
</evidence>
<keyword evidence="3" id="KW-1185">Reference proteome</keyword>
<protein>
    <submittedName>
        <fullName evidence="2">Uncharacterized protein</fullName>
    </submittedName>
</protein>